<dbReference type="GO" id="GO:0016491">
    <property type="term" value="F:oxidoreductase activity"/>
    <property type="evidence" value="ECO:0007669"/>
    <property type="project" value="UniProtKB-KW"/>
</dbReference>
<dbReference type="InterPro" id="IPR017927">
    <property type="entry name" value="FAD-bd_FR_type"/>
</dbReference>
<dbReference type="GO" id="GO:0032259">
    <property type="term" value="P:methylation"/>
    <property type="evidence" value="ECO:0007669"/>
    <property type="project" value="UniProtKB-KW"/>
</dbReference>
<name>A0A1G6DKZ4_9HYPH</name>
<keyword evidence="2" id="KW-0001">2Fe-2S</keyword>
<organism evidence="9 10">
    <name type="scientific">Bauldia litoralis</name>
    <dbReference type="NCBI Taxonomy" id="665467"/>
    <lineage>
        <taxon>Bacteria</taxon>
        <taxon>Pseudomonadati</taxon>
        <taxon>Pseudomonadota</taxon>
        <taxon>Alphaproteobacteria</taxon>
        <taxon>Hyphomicrobiales</taxon>
        <taxon>Kaistiaceae</taxon>
        <taxon>Bauldia</taxon>
    </lineage>
</organism>
<dbReference type="PROSITE" id="PS51085">
    <property type="entry name" value="2FE2S_FER_2"/>
    <property type="match status" value="1"/>
</dbReference>
<evidence type="ECO:0000256" key="4">
    <source>
        <dbReference type="ARBA" id="ARBA00023002"/>
    </source>
</evidence>
<dbReference type="InterPro" id="IPR036010">
    <property type="entry name" value="2Fe-2S_ferredoxin-like_sf"/>
</dbReference>
<dbReference type="CDD" id="cd06185">
    <property type="entry name" value="PDR_like"/>
    <property type="match status" value="1"/>
</dbReference>
<evidence type="ECO:0000256" key="3">
    <source>
        <dbReference type="ARBA" id="ARBA00022723"/>
    </source>
</evidence>
<keyword evidence="5" id="KW-0408">Iron</keyword>
<dbReference type="InterPro" id="IPR050415">
    <property type="entry name" value="MRET"/>
</dbReference>
<evidence type="ECO:0000259" key="7">
    <source>
        <dbReference type="PROSITE" id="PS51085"/>
    </source>
</evidence>
<dbReference type="CDD" id="cd00207">
    <property type="entry name" value="fer2"/>
    <property type="match status" value="1"/>
</dbReference>
<feature type="domain" description="2Fe-2S ferredoxin-type" evidence="7">
    <location>
        <begin position="235"/>
        <end position="318"/>
    </location>
</feature>
<keyword evidence="1" id="KW-0285">Flavoprotein</keyword>
<evidence type="ECO:0000256" key="1">
    <source>
        <dbReference type="ARBA" id="ARBA00022630"/>
    </source>
</evidence>
<evidence type="ECO:0000313" key="9">
    <source>
        <dbReference type="EMBL" id="SDB45833.1"/>
    </source>
</evidence>
<dbReference type="InterPro" id="IPR039261">
    <property type="entry name" value="FNR_nucleotide-bd"/>
</dbReference>
<evidence type="ECO:0000313" key="10">
    <source>
        <dbReference type="Proteomes" id="UP000199071"/>
    </source>
</evidence>
<dbReference type="GO" id="GO:0046872">
    <property type="term" value="F:metal ion binding"/>
    <property type="evidence" value="ECO:0007669"/>
    <property type="project" value="UniProtKB-KW"/>
</dbReference>
<dbReference type="PANTHER" id="PTHR47354">
    <property type="entry name" value="NADH OXIDOREDUCTASE HCR"/>
    <property type="match status" value="1"/>
</dbReference>
<keyword evidence="9" id="KW-0489">Methyltransferase</keyword>
<dbReference type="InterPro" id="IPR017938">
    <property type="entry name" value="Riboflavin_synthase-like_b-brl"/>
</dbReference>
<gene>
    <name evidence="9" type="ORF">SAMN02982931_03552</name>
</gene>
<keyword evidence="6" id="KW-0411">Iron-sulfur</keyword>
<accession>A0A1G6DKZ4</accession>
<dbReference type="GO" id="GO:0008168">
    <property type="term" value="F:methyltransferase activity"/>
    <property type="evidence" value="ECO:0007669"/>
    <property type="project" value="UniProtKB-KW"/>
</dbReference>
<dbReference type="InterPro" id="IPR012675">
    <property type="entry name" value="Beta-grasp_dom_sf"/>
</dbReference>
<evidence type="ECO:0000259" key="8">
    <source>
        <dbReference type="PROSITE" id="PS51384"/>
    </source>
</evidence>
<dbReference type="Proteomes" id="UP000199071">
    <property type="component" value="Unassembled WGS sequence"/>
</dbReference>
<dbReference type="Pfam" id="PF00111">
    <property type="entry name" value="Fer2"/>
    <property type="match status" value="1"/>
</dbReference>
<dbReference type="SUPFAM" id="SSF54292">
    <property type="entry name" value="2Fe-2S ferredoxin-like"/>
    <property type="match status" value="1"/>
</dbReference>
<dbReference type="SUPFAM" id="SSF63380">
    <property type="entry name" value="Riboflavin synthase domain-like"/>
    <property type="match status" value="1"/>
</dbReference>
<keyword evidence="4" id="KW-0560">Oxidoreductase</keyword>
<dbReference type="Gene3D" id="2.40.30.10">
    <property type="entry name" value="Translation factors"/>
    <property type="match status" value="1"/>
</dbReference>
<evidence type="ECO:0000256" key="5">
    <source>
        <dbReference type="ARBA" id="ARBA00023004"/>
    </source>
</evidence>
<feature type="domain" description="FAD-binding FR-type" evidence="8">
    <location>
        <begin position="2"/>
        <end position="105"/>
    </location>
</feature>
<dbReference type="InterPro" id="IPR006058">
    <property type="entry name" value="2Fe2S_fd_BS"/>
</dbReference>
<dbReference type="STRING" id="665467.SAMN02982931_03552"/>
<dbReference type="PROSITE" id="PS51384">
    <property type="entry name" value="FAD_FR"/>
    <property type="match status" value="1"/>
</dbReference>
<dbReference type="RefSeq" id="WP_090878365.1">
    <property type="nucleotide sequence ID" value="NZ_FMXQ01000007.1"/>
</dbReference>
<dbReference type="SUPFAM" id="SSF52343">
    <property type="entry name" value="Ferredoxin reductase-like, C-terminal NADP-linked domain"/>
    <property type="match status" value="1"/>
</dbReference>
<dbReference type="EMBL" id="FMXQ01000007">
    <property type="protein sequence ID" value="SDB45833.1"/>
    <property type="molecule type" value="Genomic_DNA"/>
</dbReference>
<dbReference type="InterPro" id="IPR001433">
    <property type="entry name" value="OxRdtase_FAD/NAD-bd"/>
</dbReference>
<keyword evidence="10" id="KW-1185">Reference proteome</keyword>
<dbReference type="AlphaFoldDB" id="A0A1G6DKZ4"/>
<sequence length="318" mass="34064">MSGFLDLRVVGVRDLTEHVRLFELVSADPTRALPPFTAGAHVIVALPSGLERQYSLCNDPVDAGRYVIAVKREDAGRGGSREMHRVLAAGTQVRIRAPANQFPLDDGASEALLLAGGIGITPILSMRRVLARLGRPYRLIYLVRNRDEAAFVDELADDLASGMAQLHVDDEAGGFFPVADVLAAVKDGTHVYCCGPTPLMREVERTGGCAGIPPAALHFEWFTNAEQPTAQDRPFQVTLAQSGLSLEIPVGRSILDVVLEAGIDADYSCGEGTCGTCVVRLLEGKADHRDTVLTAGERETHVAICRSRARGAGLTIDL</sequence>
<dbReference type="OrthoDB" id="9792185at2"/>
<protein>
    <submittedName>
        <fullName evidence="9">Vanillate O-demethylase ferredoxin subunit</fullName>
    </submittedName>
</protein>
<dbReference type="PANTHER" id="PTHR47354:SF1">
    <property type="entry name" value="CARNITINE MONOOXYGENASE REDUCTASE SUBUNIT"/>
    <property type="match status" value="1"/>
</dbReference>
<evidence type="ECO:0000256" key="2">
    <source>
        <dbReference type="ARBA" id="ARBA00022714"/>
    </source>
</evidence>
<dbReference type="InterPro" id="IPR001041">
    <property type="entry name" value="2Fe-2S_ferredoxin-type"/>
</dbReference>
<dbReference type="PROSITE" id="PS00197">
    <property type="entry name" value="2FE2S_FER_1"/>
    <property type="match status" value="1"/>
</dbReference>
<keyword evidence="9" id="KW-0808">Transferase</keyword>
<dbReference type="Pfam" id="PF00175">
    <property type="entry name" value="NAD_binding_1"/>
    <property type="match status" value="1"/>
</dbReference>
<dbReference type="Gene3D" id="3.40.50.80">
    <property type="entry name" value="Nucleotide-binding domain of ferredoxin-NADP reductase (FNR) module"/>
    <property type="match status" value="1"/>
</dbReference>
<proteinExistence type="predicted"/>
<dbReference type="GO" id="GO:0051537">
    <property type="term" value="F:2 iron, 2 sulfur cluster binding"/>
    <property type="evidence" value="ECO:0007669"/>
    <property type="project" value="UniProtKB-KW"/>
</dbReference>
<dbReference type="Gene3D" id="3.10.20.30">
    <property type="match status" value="1"/>
</dbReference>
<keyword evidence="3" id="KW-0479">Metal-binding</keyword>
<reference evidence="9 10" key="1">
    <citation type="submission" date="2016-10" db="EMBL/GenBank/DDBJ databases">
        <authorList>
            <person name="de Groot N.N."/>
        </authorList>
    </citation>
    <scope>NUCLEOTIDE SEQUENCE [LARGE SCALE GENOMIC DNA]</scope>
    <source>
        <strain evidence="9 10">ATCC 35022</strain>
    </source>
</reference>
<evidence type="ECO:0000256" key="6">
    <source>
        <dbReference type="ARBA" id="ARBA00023014"/>
    </source>
</evidence>
<dbReference type="PRINTS" id="PR00409">
    <property type="entry name" value="PHDIOXRDTASE"/>
</dbReference>